<protein>
    <recommendedName>
        <fullName evidence="6">Transporter</fullName>
    </recommendedName>
</protein>
<keyword evidence="6" id="KW-0769">Symport</keyword>
<accession>A0ABS0ZGY2</accession>
<proteinExistence type="inferred from homology"/>
<name>A0ABS0ZGY2_9GAMM</name>
<evidence type="ECO:0000256" key="4">
    <source>
        <dbReference type="ARBA" id="ARBA00022989"/>
    </source>
</evidence>
<dbReference type="PROSITE" id="PS00610">
    <property type="entry name" value="NA_NEUROTRAN_SYMP_1"/>
    <property type="match status" value="1"/>
</dbReference>
<comment type="similarity">
    <text evidence="6">Belongs to the sodium:neurotransmitter symporter (SNF) (TC 2.A.22) family.</text>
</comment>
<evidence type="ECO:0000256" key="6">
    <source>
        <dbReference type="RuleBase" id="RU003732"/>
    </source>
</evidence>
<evidence type="ECO:0000256" key="7">
    <source>
        <dbReference type="SAM" id="Phobius"/>
    </source>
</evidence>
<feature type="transmembrane region" description="Helical" evidence="7">
    <location>
        <begin position="259"/>
        <end position="281"/>
    </location>
</feature>
<comment type="subcellular location">
    <subcellularLocation>
        <location evidence="1">Membrane</location>
        <topology evidence="1">Multi-pass membrane protein</topology>
    </subcellularLocation>
</comment>
<organism evidence="8 9">
    <name type="scientific">Marinomonas ostreistagni</name>
    <dbReference type="NCBI Taxonomy" id="359209"/>
    <lineage>
        <taxon>Bacteria</taxon>
        <taxon>Pseudomonadati</taxon>
        <taxon>Pseudomonadota</taxon>
        <taxon>Gammaproteobacteria</taxon>
        <taxon>Oceanospirillales</taxon>
        <taxon>Oceanospirillaceae</taxon>
        <taxon>Marinomonas</taxon>
    </lineage>
</organism>
<dbReference type="SUPFAM" id="SSF161070">
    <property type="entry name" value="SNF-like"/>
    <property type="match status" value="1"/>
</dbReference>
<dbReference type="RefSeq" id="WP_199464118.1">
    <property type="nucleotide sequence ID" value="NZ_JAEMUH010000023.1"/>
</dbReference>
<feature type="transmembrane region" description="Helical" evidence="7">
    <location>
        <begin position="153"/>
        <end position="171"/>
    </location>
</feature>
<reference evidence="8 9" key="1">
    <citation type="submission" date="2020-12" db="EMBL/GenBank/DDBJ databases">
        <title>Comparative genome analysis of fungal antagonists Marinomonas ostreistagni 398 and M. spartinae 468.</title>
        <authorList>
            <person name="Fields J.L."/>
            <person name="Mavrodi O.V."/>
            <person name="Biber P.D."/>
            <person name="Indest K.J."/>
            <person name="Mavrodi D.V."/>
        </authorList>
    </citation>
    <scope>NUCLEOTIDE SEQUENCE [LARGE SCALE GENOMIC DNA]</scope>
    <source>
        <strain evidence="8 9">USM7</strain>
    </source>
</reference>
<dbReference type="PANTHER" id="PTHR42948">
    <property type="entry name" value="TRANSPORTER"/>
    <property type="match status" value="1"/>
</dbReference>
<dbReference type="PRINTS" id="PR00176">
    <property type="entry name" value="NANEUSMPORT"/>
</dbReference>
<keyword evidence="5 7" id="KW-0472">Membrane</keyword>
<feature type="transmembrane region" description="Helical" evidence="7">
    <location>
        <begin position="426"/>
        <end position="450"/>
    </location>
</feature>
<evidence type="ECO:0000256" key="5">
    <source>
        <dbReference type="ARBA" id="ARBA00023136"/>
    </source>
</evidence>
<dbReference type="CDD" id="cd10336">
    <property type="entry name" value="SLC6sbd_Tyt1-Like"/>
    <property type="match status" value="1"/>
</dbReference>
<evidence type="ECO:0000256" key="1">
    <source>
        <dbReference type="ARBA" id="ARBA00004141"/>
    </source>
</evidence>
<evidence type="ECO:0000313" key="8">
    <source>
        <dbReference type="EMBL" id="MBJ7552578.1"/>
    </source>
</evidence>
<gene>
    <name evidence="8" type="ORF">JHD44_17995</name>
</gene>
<feature type="transmembrane region" description="Helical" evidence="7">
    <location>
        <begin position="391"/>
        <end position="414"/>
    </location>
</feature>
<keyword evidence="4 7" id="KW-1133">Transmembrane helix</keyword>
<dbReference type="Proteomes" id="UP000598488">
    <property type="component" value="Unassembled WGS sequence"/>
</dbReference>
<dbReference type="InterPro" id="IPR037272">
    <property type="entry name" value="SNS_sf"/>
</dbReference>
<dbReference type="NCBIfam" id="NF037979">
    <property type="entry name" value="Na_transp"/>
    <property type="match status" value="1"/>
</dbReference>
<feature type="transmembrane region" description="Helical" evidence="7">
    <location>
        <begin position="44"/>
        <end position="64"/>
    </location>
</feature>
<dbReference type="EMBL" id="JAEMUH010000023">
    <property type="protein sequence ID" value="MBJ7552578.1"/>
    <property type="molecule type" value="Genomic_DNA"/>
</dbReference>
<dbReference type="InterPro" id="IPR047218">
    <property type="entry name" value="YocR/YhdH-like"/>
</dbReference>
<comment type="caution">
    <text evidence="8">The sequence shown here is derived from an EMBL/GenBank/DDBJ whole genome shotgun (WGS) entry which is preliminary data.</text>
</comment>
<feature type="transmembrane region" description="Helical" evidence="7">
    <location>
        <begin position="310"/>
        <end position="337"/>
    </location>
</feature>
<keyword evidence="3 6" id="KW-0812">Transmembrane</keyword>
<evidence type="ECO:0000256" key="3">
    <source>
        <dbReference type="ARBA" id="ARBA00022692"/>
    </source>
</evidence>
<feature type="transmembrane region" description="Helical" evidence="7">
    <location>
        <begin position="178"/>
        <end position="202"/>
    </location>
</feature>
<feature type="transmembrane region" description="Helical" evidence="7">
    <location>
        <begin position="95"/>
        <end position="120"/>
    </location>
</feature>
<dbReference type="PROSITE" id="PS50267">
    <property type="entry name" value="NA_NEUROTRAN_SYMP_3"/>
    <property type="match status" value="1"/>
</dbReference>
<dbReference type="Pfam" id="PF00209">
    <property type="entry name" value="SNF"/>
    <property type="match status" value="2"/>
</dbReference>
<keyword evidence="9" id="KW-1185">Reference proteome</keyword>
<feature type="transmembrane region" description="Helical" evidence="7">
    <location>
        <begin position="349"/>
        <end position="371"/>
    </location>
</feature>
<sequence length="452" mass="49482">MPESRCLQGIWSSPWIFIFAAAGSAIGLGNIWKFPYMLGGNGGGAFLLIYCLCLIVVGLPMLMAEVALGRTVRSNPVDTVNDLAERRVVSKYWVVVPYLAGLTGLLILSFYSVIAGWALAYSHRAVTGELEHLDKLQSEALFQGFLNNPVEMLLWHSVFMALVVLVVGQAVTRGLSNVVRVLLPTLIFMLLLLSIYALVVGSGSEAIRFMFRLDWSQVTFEVALSAIGHALFSLGVGLGAMFSYGAYMSKRMSIAKACTIVVSLDLVVSILAALIIFPLTFEFGIDVDSGPSLPFVTLPIIFDLLPAGQVIGLVFFVLLVLAALTSAISMLELFVSWMHERFYIGRLKASFMLGLAVWFVGIAVVLSFNHWDAKILFGLNLFELIDGTTSLILLPIAAIALSTLVAWVIPEPMLKNEMIAQNPRHFYWWYTTLKYVSIPAAVLITVAGWIGV</sequence>
<evidence type="ECO:0000313" key="9">
    <source>
        <dbReference type="Proteomes" id="UP000598488"/>
    </source>
</evidence>
<dbReference type="PANTHER" id="PTHR42948:SF1">
    <property type="entry name" value="TRANSPORTER"/>
    <property type="match status" value="1"/>
</dbReference>
<dbReference type="InterPro" id="IPR000175">
    <property type="entry name" value="Na/ntran_symport"/>
</dbReference>
<keyword evidence="2 6" id="KW-0813">Transport</keyword>
<feature type="transmembrane region" description="Helical" evidence="7">
    <location>
        <begin position="12"/>
        <end position="32"/>
    </location>
</feature>
<feature type="transmembrane region" description="Helical" evidence="7">
    <location>
        <begin position="222"/>
        <end position="247"/>
    </location>
</feature>
<evidence type="ECO:0000256" key="2">
    <source>
        <dbReference type="ARBA" id="ARBA00022448"/>
    </source>
</evidence>